<sequence>MGEPRGATLLDFAIGASVAVVPVMFAIVLGVSLFKPADPDAGTAIADGHVSVRQLAALKTFEVAVVARSAGAAPSPSARDVLDGVPACRAEWRNAGEWRAWAERLGLARPVPRPPSPADRIAAHLQALDAALRRLVARPGAPTARPVGLDAARWFAAARDALAAPVQSASYPGQPFRLGCADLAAALGRLVRGEARMLESLPWRGREGPRALATWGAEQQMQVRAQHLMRRNPWRGIAGCIYFGRHDATGVPAYYVAGVRSVQRRICGMPALAAAGALPGEGTGGLRLAAATLDAPGGSTGRWAAIDATTAEQSSRAPQPIAGAPDATTPPGDPRWAVPPSLDAMLQPLEALRQPSGPLYRLATDRDAPASGASDLTQRAPARPNRIQLDGAPVDVGFSIDVTIEPRLQALAQQTAACYTGRHDVCEALGLRRSEDAGRPLGDALLEGAMVRMAAIAIVDVASGRIEALAGARSPCAQAEVEGRVREPGCDGRVPHAARTPPDGLLNPALFHDAMPASTIKPIMAAAFLGAPDVGARWLAVETAAMQRDGAPARDSLRGQLLRSDSARFLDRMFCLESGLSNCARAAHIQAAASAFGWNAGCVDARGVCGTRDLLFGSAPGAAAGAGALMRPIAYGRLLSEPAGGRPGAPMRLMALPEPDRGRVARCAAGADGRRGSDDDWEKCRGGALVDVVAEGWGQGHARASALGVAGMMATLASAANGAPTTIRPHLVDAVRGVAPGRDVEPGAPLAKVAASPGGAAAEPHGLSAEAARVIVSGLSYSHRIGTARSACLQVLDAPACQSLDSVAGKTGTPSFPADGMTLDELGRLCAAVPDGPGAARPAACGGLRPYKWYVAAYRQGAPGAPWTKAIAVLTERNWLRRSGQVHGTGDHGPNPAAEIALQIVARQIGLIGRTAP</sequence>
<keyword evidence="4" id="KW-1185">Reference proteome</keyword>
<dbReference type="RefSeq" id="WP_176070816.1">
    <property type="nucleotide sequence ID" value="NZ_JABWMJ010000010.1"/>
</dbReference>
<keyword evidence="2" id="KW-0812">Transmembrane</keyword>
<gene>
    <name evidence="3" type="ORF">HQN59_19625</name>
</gene>
<accession>A0A7Y6NRG9</accession>
<evidence type="ECO:0008006" key="5">
    <source>
        <dbReference type="Google" id="ProtNLM"/>
    </source>
</evidence>
<dbReference type="InterPro" id="IPR012338">
    <property type="entry name" value="Beta-lactam/transpept-like"/>
</dbReference>
<keyword evidence="2" id="KW-0472">Membrane</keyword>
<evidence type="ECO:0000256" key="1">
    <source>
        <dbReference type="SAM" id="MobiDB-lite"/>
    </source>
</evidence>
<feature type="region of interest" description="Disordered" evidence="1">
    <location>
        <begin position="309"/>
        <end position="338"/>
    </location>
</feature>
<dbReference type="Proteomes" id="UP000529637">
    <property type="component" value="Unassembled WGS sequence"/>
</dbReference>
<protein>
    <recommendedName>
        <fullName evidence="5">Penicillin-binding protein transpeptidase domain-containing protein</fullName>
    </recommendedName>
</protein>
<reference evidence="3 4" key="1">
    <citation type="submission" date="2020-06" db="EMBL/GenBank/DDBJ databases">
        <title>Schlegella sp. ID0723 isolated from air conditioner.</title>
        <authorList>
            <person name="Kim D.Y."/>
            <person name="Kim D.-U."/>
        </authorList>
    </citation>
    <scope>NUCLEOTIDE SEQUENCE [LARGE SCALE GENOMIC DNA]</scope>
    <source>
        <strain evidence="3 4">ID0723</strain>
    </source>
</reference>
<feature type="region of interest" description="Disordered" evidence="1">
    <location>
        <begin position="361"/>
        <end position="384"/>
    </location>
</feature>
<evidence type="ECO:0000313" key="4">
    <source>
        <dbReference type="Proteomes" id="UP000529637"/>
    </source>
</evidence>
<proteinExistence type="predicted"/>
<dbReference type="SUPFAM" id="SSF56601">
    <property type="entry name" value="beta-lactamase/transpeptidase-like"/>
    <property type="match status" value="1"/>
</dbReference>
<feature type="transmembrane region" description="Helical" evidence="2">
    <location>
        <begin position="12"/>
        <end position="34"/>
    </location>
</feature>
<dbReference type="EMBL" id="JABWMJ010000010">
    <property type="protein sequence ID" value="NUZ07979.1"/>
    <property type="molecule type" value="Genomic_DNA"/>
</dbReference>
<comment type="caution">
    <text evidence="3">The sequence shown here is derived from an EMBL/GenBank/DDBJ whole genome shotgun (WGS) entry which is preliminary data.</text>
</comment>
<evidence type="ECO:0000313" key="3">
    <source>
        <dbReference type="EMBL" id="NUZ07979.1"/>
    </source>
</evidence>
<keyword evidence="2" id="KW-1133">Transmembrane helix</keyword>
<dbReference type="Gene3D" id="3.40.710.10">
    <property type="entry name" value="DD-peptidase/beta-lactamase superfamily"/>
    <property type="match status" value="2"/>
</dbReference>
<dbReference type="AlphaFoldDB" id="A0A7Y6NRG9"/>
<evidence type="ECO:0000256" key="2">
    <source>
        <dbReference type="SAM" id="Phobius"/>
    </source>
</evidence>
<name>A0A7Y6NRG9_9BURK</name>
<organism evidence="3 4">
    <name type="scientific">Piscinibacter koreensis</name>
    <dbReference type="NCBI Taxonomy" id="2742824"/>
    <lineage>
        <taxon>Bacteria</taxon>
        <taxon>Pseudomonadati</taxon>
        <taxon>Pseudomonadota</taxon>
        <taxon>Betaproteobacteria</taxon>
        <taxon>Burkholderiales</taxon>
        <taxon>Sphaerotilaceae</taxon>
        <taxon>Piscinibacter</taxon>
    </lineage>
</organism>